<keyword evidence="2" id="KW-1185">Reference proteome</keyword>
<sequence length="287" mass="33113">MGYWKQLSIDSYEDEEGNAIAEALGISYYDLRRTTYQIEENTSEDGYIYNYRIVFTSDIPKDVLGKIQGLSGNSVDIDKEILMGDYAENYDYEFEAISSNIKLSDNFDHEIDNLEKLNEVDLGDEELNTILKRQIYIGVIGSMETFLSETFIKLTLNNPDTLQKFVKTHPEFANRRFDLKDVFEAHKNIQQTAKSIMLDTIYHNLPTVRLMYMSTFEIKFPSIKEAVKCIMVRHDLVHRNGKTKEEVTHVLSTETIGNTIGTVRELIKELVSEIENKNDLDIDFTGL</sequence>
<dbReference type="Proteomes" id="UP001501081">
    <property type="component" value="Unassembled WGS sequence"/>
</dbReference>
<dbReference type="RefSeq" id="WP_344769992.1">
    <property type="nucleotide sequence ID" value="NZ_BAABAK010000021.1"/>
</dbReference>
<comment type="caution">
    <text evidence="1">The sequence shown here is derived from an EMBL/GenBank/DDBJ whole genome shotgun (WGS) entry which is preliminary data.</text>
</comment>
<accession>A0ABP7QLP2</accession>
<reference evidence="2" key="1">
    <citation type="journal article" date="2019" name="Int. J. Syst. Evol. Microbiol.">
        <title>The Global Catalogue of Microorganisms (GCM) 10K type strain sequencing project: providing services to taxonomists for standard genome sequencing and annotation.</title>
        <authorList>
            <consortium name="The Broad Institute Genomics Platform"/>
            <consortium name="The Broad Institute Genome Sequencing Center for Infectious Disease"/>
            <person name="Wu L."/>
            <person name="Ma J."/>
        </authorList>
    </citation>
    <scope>NUCLEOTIDE SEQUENCE [LARGE SCALE GENOMIC DNA]</scope>
    <source>
        <strain evidence="2">JCM 17338</strain>
    </source>
</reference>
<gene>
    <name evidence="1" type="ORF">GCM10022246_40480</name>
</gene>
<organism evidence="1 2">
    <name type="scientific">Pedobacter ginsengiterrae</name>
    <dbReference type="NCBI Taxonomy" id="871696"/>
    <lineage>
        <taxon>Bacteria</taxon>
        <taxon>Pseudomonadati</taxon>
        <taxon>Bacteroidota</taxon>
        <taxon>Sphingobacteriia</taxon>
        <taxon>Sphingobacteriales</taxon>
        <taxon>Sphingobacteriaceae</taxon>
        <taxon>Pedobacter</taxon>
    </lineage>
</organism>
<dbReference type="EMBL" id="BAABAK010000021">
    <property type="protein sequence ID" value="GAA3984656.1"/>
    <property type="molecule type" value="Genomic_DNA"/>
</dbReference>
<evidence type="ECO:0000313" key="1">
    <source>
        <dbReference type="EMBL" id="GAA3984656.1"/>
    </source>
</evidence>
<name>A0ABP7QLP2_9SPHI</name>
<protein>
    <recommendedName>
        <fullName evidence="3">RiboL-PSP-HEPN domain-containing protein</fullName>
    </recommendedName>
</protein>
<evidence type="ECO:0000313" key="2">
    <source>
        <dbReference type="Proteomes" id="UP001501081"/>
    </source>
</evidence>
<proteinExistence type="predicted"/>
<evidence type="ECO:0008006" key="3">
    <source>
        <dbReference type="Google" id="ProtNLM"/>
    </source>
</evidence>